<protein>
    <submittedName>
        <fullName evidence="1">Uncharacterized protein</fullName>
    </submittedName>
</protein>
<reference evidence="2" key="1">
    <citation type="journal article" date="2019" name="Int. J. Syst. Evol. Microbiol.">
        <title>The Global Catalogue of Microorganisms (GCM) 10K type strain sequencing project: providing services to taxonomists for standard genome sequencing and annotation.</title>
        <authorList>
            <consortium name="The Broad Institute Genomics Platform"/>
            <consortium name="The Broad Institute Genome Sequencing Center for Infectious Disease"/>
            <person name="Wu L."/>
            <person name="Ma J."/>
        </authorList>
    </citation>
    <scope>NUCLEOTIDE SEQUENCE [LARGE SCALE GENOMIC DNA]</scope>
    <source>
        <strain evidence="2">JCM 17695</strain>
    </source>
</reference>
<proteinExistence type="predicted"/>
<comment type="caution">
    <text evidence="1">The sequence shown here is derived from an EMBL/GenBank/DDBJ whole genome shotgun (WGS) entry which is preliminary data.</text>
</comment>
<name>A0ABW2THL0_9PSEU</name>
<accession>A0ABW2THL0</accession>
<evidence type="ECO:0000313" key="2">
    <source>
        <dbReference type="Proteomes" id="UP001596512"/>
    </source>
</evidence>
<dbReference type="Proteomes" id="UP001596512">
    <property type="component" value="Unassembled WGS sequence"/>
</dbReference>
<organism evidence="1 2">
    <name type="scientific">Actinokineospora soli</name>
    <dbReference type="NCBI Taxonomy" id="1048753"/>
    <lineage>
        <taxon>Bacteria</taxon>
        <taxon>Bacillati</taxon>
        <taxon>Actinomycetota</taxon>
        <taxon>Actinomycetes</taxon>
        <taxon>Pseudonocardiales</taxon>
        <taxon>Pseudonocardiaceae</taxon>
        <taxon>Actinokineospora</taxon>
    </lineage>
</organism>
<dbReference type="EMBL" id="JBHTEY010000004">
    <property type="protein sequence ID" value="MFC7613242.1"/>
    <property type="molecule type" value="Genomic_DNA"/>
</dbReference>
<gene>
    <name evidence="1" type="ORF">ACFQV2_06080</name>
</gene>
<evidence type="ECO:0000313" key="1">
    <source>
        <dbReference type="EMBL" id="MFC7613242.1"/>
    </source>
</evidence>
<sequence length="117" mass="11591">MEGDLEAAVARRDRGLAARPAVDGHDGLDQRRVALGHGVGQLADAVAVEADLDGALALVLALGGGAPSQLDRDAAGVAVGDGVAGQDVLVVLLAGHGDLAGGVQHVQTGRGVLEHVR</sequence>
<keyword evidence="2" id="KW-1185">Reference proteome</keyword>